<gene>
    <name evidence="2" type="ORF">DCF15_08670</name>
</gene>
<comment type="caution">
    <text evidence="2">The sequence shown here is derived from an EMBL/GenBank/DDBJ whole genome shotgun (WGS) entry which is preliminary data.</text>
</comment>
<dbReference type="PANTHER" id="PTHR21366">
    <property type="entry name" value="GLYOXALASE FAMILY PROTEIN"/>
    <property type="match status" value="1"/>
</dbReference>
<dbReference type="Gene3D" id="3.10.180.10">
    <property type="entry name" value="2,3-Dihydroxybiphenyl 1,2-Dioxygenase, domain 1"/>
    <property type="match status" value="1"/>
</dbReference>
<dbReference type="InterPro" id="IPR037523">
    <property type="entry name" value="VOC_core"/>
</dbReference>
<dbReference type="Proteomes" id="UP000249794">
    <property type="component" value="Unassembled WGS sequence"/>
</dbReference>
<proteinExistence type="predicted"/>
<dbReference type="EMBL" id="QBMP01000071">
    <property type="protein sequence ID" value="PZO56423.1"/>
    <property type="molecule type" value="Genomic_DNA"/>
</dbReference>
<organism evidence="2 3">
    <name type="scientific">Phormidesmis priestleyi</name>
    <dbReference type="NCBI Taxonomy" id="268141"/>
    <lineage>
        <taxon>Bacteria</taxon>
        <taxon>Bacillati</taxon>
        <taxon>Cyanobacteriota</taxon>
        <taxon>Cyanophyceae</taxon>
        <taxon>Leptolyngbyales</taxon>
        <taxon>Leptolyngbyaceae</taxon>
        <taxon>Phormidesmis</taxon>
    </lineage>
</organism>
<evidence type="ECO:0000259" key="1">
    <source>
        <dbReference type="PROSITE" id="PS51819"/>
    </source>
</evidence>
<accession>A0A2W4XGJ5</accession>
<keyword evidence="2" id="KW-0560">Oxidoreductase</keyword>
<name>A0A2W4XGJ5_9CYAN</name>
<dbReference type="PANTHER" id="PTHR21366:SF22">
    <property type="entry name" value="VOC DOMAIN-CONTAINING PROTEIN"/>
    <property type="match status" value="1"/>
</dbReference>
<dbReference type="Pfam" id="PF00903">
    <property type="entry name" value="Glyoxalase"/>
    <property type="match status" value="1"/>
</dbReference>
<keyword evidence="2" id="KW-0223">Dioxygenase</keyword>
<evidence type="ECO:0000313" key="2">
    <source>
        <dbReference type="EMBL" id="PZO56423.1"/>
    </source>
</evidence>
<protein>
    <submittedName>
        <fullName evidence="2">Glyoxalase/bleomycin resistance/dioxygenase family protein</fullName>
    </submittedName>
</protein>
<dbReference type="AlphaFoldDB" id="A0A2W4XGJ5"/>
<dbReference type="InterPro" id="IPR004360">
    <property type="entry name" value="Glyas_Fos-R_dOase_dom"/>
</dbReference>
<feature type="domain" description="VOC" evidence="1">
    <location>
        <begin position="22"/>
        <end position="147"/>
    </location>
</feature>
<evidence type="ECO:0000313" key="3">
    <source>
        <dbReference type="Proteomes" id="UP000249794"/>
    </source>
</evidence>
<dbReference type="InterPro" id="IPR050383">
    <property type="entry name" value="GlyoxalaseI/FosfomycinResist"/>
</dbReference>
<reference evidence="2 3" key="2">
    <citation type="submission" date="2018-06" db="EMBL/GenBank/DDBJ databases">
        <title>Metagenomic assembly of (sub)arctic Cyanobacteria and their associated microbiome from non-axenic cultures.</title>
        <authorList>
            <person name="Baurain D."/>
        </authorList>
    </citation>
    <scope>NUCLEOTIDE SEQUENCE [LARGE SCALE GENOMIC DNA]</scope>
    <source>
        <strain evidence="2">ULC027bin1</strain>
    </source>
</reference>
<dbReference type="SUPFAM" id="SSF54593">
    <property type="entry name" value="Glyoxalase/Bleomycin resistance protein/Dihydroxybiphenyl dioxygenase"/>
    <property type="match status" value="1"/>
</dbReference>
<dbReference type="InterPro" id="IPR029068">
    <property type="entry name" value="Glyas_Bleomycin-R_OHBP_Dase"/>
</dbReference>
<dbReference type="GO" id="GO:0051213">
    <property type="term" value="F:dioxygenase activity"/>
    <property type="evidence" value="ECO:0007669"/>
    <property type="project" value="UniProtKB-KW"/>
</dbReference>
<reference evidence="3" key="1">
    <citation type="submission" date="2018-04" db="EMBL/GenBank/DDBJ databases">
        <authorList>
            <person name="Cornet L."/>
        </authorList>
    </citation>
    <scope>NUCLEOTIDE SEQUENCE [LARGE SCALE GENOMIC DNA]</scope>
</reference>
<dbReference type="PROSITE" id="PS51819">
    <property type="entry name" value="VOC"/>
    <property type="match status" value="1"/>
</dbReference>
<sequence>MSQLVINIGARAIRDQQPVNFEFSYTRLLVENYAACREFYTSVLGLEVTFTSEIDDYSELTSDDIKLTLLSRDQFSGHFGSGTDFAFDHKSDSIALSFCVSNVDEAYQYLKTKGVETVSPPWNFADWGVKSALVRDPDGNLIELTQMGDMVGADSNG</sequence>